<organism evidence="2">
    <name type="scientific">Triticum aestivum</name>
    <name type="common">Wheat</name>
    <dbReference type="NCBI Taxonomy" id="4565"/>
    <lineage>
        <taxon>Eukaryota</taxon>
        <taxon>Viridiplantae</taxon>
        <taxon>Streptophyta</taxon>
        <taxon>Embryophyta</taxon>
        <taxon>Tracheophyta</taxon>
        <taxon>Spermatophyta</taxon>
        <taxon>Magnoliopsida</taxon>
        <taxon>Liliopsida</taxon>
        <taxon>Poales</taxon>
        <taxon>Poaceae</taxon>
        <taxon>BOP clade</taxon>
        <taxon>Pooideae</taxon>
        <taxon>Triticodae</taxon>
        <taxon>Triticeae</taxon>
        <taxon>Triticinae</taxon>
        <taxon>Triticum</taxon>
    </lineage>
</organism>
<feature type="compositionally biased region" description="Gly residues" evidence="1">
    <location>
        <begin position="55"/>
        <end position="65"/>
    </location>
</feature>
<dbReference type="AlphaFoldDB" id="A0A077RW22"/>
<feature type="region of interest" description="Disordered" evidence="1">
    <location>
        <begin position="29"/>
        <end position="73"/>
    </location>
</feature>
<protein>
    <submittedName>
        <fullName evidence="2">Uncharacterized protein</fullName>
    </submittedName>
</protein>
<sequence>MHGVSKAPTSLVNGWSIKQSFHTRCHFISRTPHSGESPGADRNRSPNQTPPADASGGGHGRGQGRCQGAPRRPFTALCQERAYMMPSMNEGGKGSDYGSSEAGSYEHEHEEELEHHHRVHHQEHPGGVHCDGDDDIKAVGEGYLRG</sequence>
<reference evidence="2" key="1">
    <citation type="journal article" date="2014" name="Science">
        <title>Structural and functional partitioning of bread wheat chromosome 3B.</title>
        <authorList>
            <person name="Choulet F."/>
            <person name="Alberti A."/>
            <person name="Theil S."/>
            <person name="Glover N."/>
            <person name="Barbe V."/>
            <person name="Daron J."/>
            <person name="Pingault L."/>
            <person name="Sourdille P."/>
            <person name="Couloux A."/>
            <person name="Paux E."/>
            <person name="Leroy P."/>
            <person name="Mangenot S."/>
            <person name="Guilhot N."/>
            <person name="Le Gouis J."/>
            <person name="Balfourier F."/>
            <person name="Alaux M."/>
            <person name="Jamilloux V."/>
            <person name="Poulain J."/>
            <person name="Durand C."/>
            <person name="Bellec A."/>
            <person name="Gaspin C."/>
            <person name="Safar J."/>
            <person name="Dolezel J."/>
            <person name="Rogers J."/>
            <person name="Vandepoele K."/>
            <person name="Aury J.M."/>
            <person name="Mayer K."/>
            <person name="Berges H."/>
            <person name="Quesneville H."/>
            <person name="Wincker P."/>
            <person name="Feuillet C."/>
        </authorList>
    </citation>
    <scope>NUCLEOTIDE SEQUENCE</scope>
</reference>
<evidence type="ECO:0000256" key="1">
    <source>
        <dbReference type="SAM" id="MobiDB-lite"/>
    </source>
</evidence>
<gene>
    <name evidence="2" type="ORF">TRAES_3BF002300150CFD_c1</name>
</gene>
<name>A0A077RW22_WHEAT</name>
<proteinExistence type="predicted"/>
<evidence type="ECO:0000313" key="2">
    <source>
        <dbReference type="EMBL" id="CDM84944.1"/>
    </source>
</evidence>
<feature type="region of interest" description="Disordered" evidence="1">
    <location>
        <begin position="86"/>
        <end position="112"/>
    </location>
</feature>
<accession>A0A077RW22</accession>
<dbReference type="HOGENOM" id="CLU_1780848_0_0_1"/>
<dbReference type="EMBL" id="HG670306">
    <property type="protein sequence ID" value="CDM84944.1"/>
    <property type="molecule type" value="Genomic_DNA"/>
</dbReference>